<dbReference type="AlphaFoldDB" id="A0A1X7R3S0"/>
<feature type="region of interest" description="Disordered" evidence="1">
    <location>
        <begin position="735"/>
        <end position="774"/>
    </location>
</feature>
<dbReference type="InterPro" id="IPR011993">
    <property type="entry name" value="PH-like_dom_sf"/>
</dbReference>
<dbReference type="Pfam" id="PF25381">
    <property type="entry name" value="PH_26"/>
    <property type="match status" value="1"/>
</dbReference>
<dbReference type="InterPro" id="IPR001849">
    <property type="entry name" value="PH_domain"/>
</dbReference>
<name>A0A1X7R3S0_9SACH</name>
<feature type="region of interest" description="Disordered" evidence="1">
    <location>
        <begin position="918"/>
        <end position="962"/>
    </location>
</feature>
<dbReference type="PROSITE" id="PS50003">
    <property type="entry name" value="PH_DOMAIN"/>
    <property type="match status" value="1"/>
</dbReference>
<dbReference type="OrthoDB" id="5563754at2759"/>
<feature type="compositionally biased region" description="Polar residues" evidence="1">
    <location>
        <begin position="17"/>
        <end position="32"/>
    </location>
</feature>
<protein>
    <submittedName>
        <fullName evidence="3">Similar to Saccharomyces cerevisiae YNL278W CAF120 Part of the evolutionarily-conserved CCR4-NOT transcriptional regulatory complex involved in controlling mRNA initiation</fullName>
    </submittedName>
</protein>
<organism evidence="3 4">
    <name type="scientific">Maudiozyma saulgeensis</name>
    <dbReference type="NCBI Taxonomy" id="1789683"/>
    <lineage>
        <taxon>Eukaryota</taxon>
        <taxon>Fungi</taxon>
        <taxon>Dikarya</taxon>
        <taxon>Ascomycota</taxon>
        <taxon>Saccharomycotina</taxon>
        <taxon>Saccharomycetes</taxon>
        <taxon>Saccharomycetales</taxon>
        <taxon>Saccharomycetaceae</taxon>
        <taxon>Maudiozyma</taxon>
    </lineage>
</organism>
<feature type="compositionally biased region" description="Low complexity" evidence="1">
    <location>
        <begin position="924"/>
        <end position="938"/>
    </location>
</feature>
<evidence type="ECO:0000256" key="1">
    <source>
        <dbReference type="SAM" id="MobiDB-lite"/>
    </source>
</evidence>
<feature type="region of interest" description="Disordered" evidence="1">
    <location>
        <begin position="802"/>
        <end position="835"/>
    </location>
</feature>
<accession>A0A1X7R3S0</accession>
<feature type="domain" description="PH" evidence="2">
    <location>
        <begin position="73"/>
        <end position="201"/>
    </location>
</feature>
<feature type="region of interest" description="Disordered" evidence="1">
    <location>
        <begin position="1"/>
        <end position="53"/>
    </location>
</feature>
<feature type="compositionally biased region" description="Polar residues" evidence="1">
    <location>
        <begin position="823"/>
        <end position="835"/>
    </location>
</feature>
<dbReference type="SUPFAM" id="SSF50729">
    <property type="entry name" value="PH domain-like"/>
    <property type="match status" value="1"/>
</dbReference>
<dbReference type="SMART" id="SM00233">
    <property type="entry name" value="PH"/>
    <property type="match status" value="1"/>
</dbReference>
<evidence type="ECO:0000259" key="2">
    <source>
        <dbReference type="PROSITE" id="PS50003"/>
    </source>
</evidence>
<dbReference type="STRING" id="1789683.A0A1X7R3S0"/>
<feature type="compositionally biased region" description="Polar residues" evidence="1">
    <location>
        <begin position="742"/>
        <end position="774"/>
    </location>
</feature>
<keyword evidence="4" id="KW-1185">Reference proteome</keyword>
<evidence type="ECO:0000313" key="3">
    <source>
        <dbReference type="EMBL" id="SMN20139.1"/>
    </source>
</evidence>
<evidence type="ECO:0000313" key="4">
    <source>
        <dbReference type="Proteomes" id="UP000196158"/>
    </source>
</evidence>
<dbReference type="EMBL" id="FXLY01000005">
    <property type="protein sequence ID" value="SMN20139.1"/>
    <property type="molecule type" value="Genomic_DNA"/>
</dbReference>
<sequence>MKRLLSSSSNLFRRESGGSTPPTPKQRSTSSFAKRLVSGDSTPNIPDMIPNEDSGLSPELVPIVTLISAHTHRRYHKGTLLVLKDLKSDGTPTGNSWEEVYAVLVGTQLALWDARELADCKDDPREITSRLKKLASKPAYLNLTDASIRAIGPNDNFTTEGSQAFENALVISTTLKNRYFLKFNDLESYNAWYAAIRLSQYESVALQLAYTGAFLSSRGRKLGDIQVILADNKFSHSEWVSVRFGTGMPWKRCYAVIAQTGDKKKKKDSIGTITFYENEKKVKKTGIMATVNYASEIYAVYPSSPKLIDTSTIIKLQGAITLSDEDNEEQTNIFIMPEKHQGVPGYDTIIRFLIPTMNAFRLYGRPKRLIAGRDDTESLVFALPTLPNVHYLNCNDVVSIINSVDQSSISAWTEQDWRHEINDVLLGKIREGYTGISSDRKDNSILTSPVISPEELFRGTNTLGDSPFARIISEDTSKSTSLGFPENFRQEDILGENMASSPEDSSISQNGLSQNISGVQLKISKSQELREVTPADRLIIGDGPNMARKSEAGLGAIYDKYAVLPSSGTSKEVSPSNKILETPGIHKTESPYEKYLGSTSESKMFEISNIRDSSSSMNSNVEDGSYESANKFQDSFNNVEAKDDIDGLAAKIGSIEVSSHQSEHTEIRQDDDDLADVTADLNFETSQDISTSEYNNGFNEGKDNTKDIDVFDPDYIEQTEIFSSANPYSTSTDHSFGSSSSINKTATSGANHVLPNNLNTTNPSFPHSSGTTDLNEYANMQQSQHHQQMNRAATGQQYMNQNNQPRNIYRPNNNTNNVYPQNGANQPNVGNQFGHQNIRAGPLQTQQNINGMQSGSPVTPNFGNPYQKHPAQRIQYPQQSMNRQIQHPPQNQMRMNNSMPRQMMNGPQQRMNMPNPLYKNPQFSNSGNSIHSNGSNKGPSTRTGGGFSQFMPSTTSKNPYAN</sequence>
<gene>
    <name evidence="3" type="ORF">KASA_0N00671G</name>
</gene>
<feature type="compositionally biased region" description="Low complexity" evidence="1">
    <location>
        <begin position="1"/>
        <end position="11"/>
    </location>
</feature>
<feature type="compositionally biased region" description="Polar residues" evidence="1">
    <location>
        <begin position="950"/>
        <end position="962"/>
    </location>
</feature>
<dbReference type="InterPro" id="IPR058155">
    <property type="entry name" value="Skg3/CAF120-like_PH"/>
</dbReference>
<proteinExistence type="predicted"/>
<reference evidence="3 4" key="1">
    <citation type="submission" date="2017-04" db="EMBL/GenBank/DDBJ databases">
        <authorList>
            <person name="Afonso C.L."/>
            <person name="Miller P.J."/>
            <person name="Scott M.A."/>
            <person name="Spackman E."/>
            <person name="Goraichik I."/>
            <person name="Dimitrov K.M."/>
            <person name="Suarez D.L."/>
            <person name="Swayne D.E."/>
        </authorList>
    </citation>
    <scope>NUCLEOTIDE SEQUENCE [LARGE SCALE GENOMIC DNA]</scope>
</reference>
<feature type="compositionally biased region" description="Low complexity" evidence="1">
    <location>
        <begin position="805"/>
        <end position="822"/>
    </location>
</feature>
<dbReference type="Gene3D" id="2.30.29.30">
    <property type="entry name" value="Pleckstrin-homology domain (PH domain)/Phosphotyrosine-binding domain (PTB)"/>
    <property type="match status" value="1"/>
</dbReference>
<dbReference type="Proteomes" id="UP000196158">
    <property type="component" value="Unassembled WGS sequence"/>
</dbReference>
<dbReference type="Pfam" id="PF00169">
    <property type="entry name" value="PH"/>
    <property type="match status" value="1"/>
</dbReference>